<name>A0A094ZET4_9PROT</name>
<sequence length="78" mass="9099">MLLCQWFIMADRTGHGAYIRSVDWCAQEAKHALCLLRMIPFYEDCQIISGHDSIFWTVAIKPLHCLAPEMELRLVFDE</sequence>
<evidence type="ECO:0000313" key="2">
    <source>
        <dbReference type="Proteomes" id="UP000029448"/>
    </source>
</evidence>
<organism evidence="1 2">
    <name type="scientific">Acetobacter tropicalis</name>
    <dbReference type="NCBI Taxonomy" id="104102"/>
    <lineage>
        <taxon>Bacteria</taxon>
        <taxon>Pseudomonadati</taxon>
        <taxon>Pseudomonadota</taxon>
        <taxon>Alphaproteobacteria</taxon>
        <taxon>Acetobacterales</taxon>
        <taxon>Acetobacteraceae</taxon>
        <taxon>Acetobacter</taxon>
    </lineage>
</organism>
<proteinExistence type="predicted"/>
<reference evidence="1 2" key="1">
    <citation type="submission" date="2014-06" db="EMBL/GenBank/DDBJ databases">
        <title>Functional and comparative genomic analyses of the Drosophila gut microbiota identify candidate symbiosis factors.</title>
        <authorList>
            <person name="Newell P.D."/>
            <person name="Chaston J.M."/>
            <person name="Douglas A.E."/>
        </authorList>
    </citation>
    <scope>NUCLEOTIDE SEQUENCE [LARGE SCALE GENOMIC DNA]</scope>
    <source>
        <strain evidence="1 2">DmCS_006</strain>
    </source>
</reference>
<evidence type="ECO:0000313" key="1">
    <source>
        <dbReference type="EMBL" id="KGB21131.1"/>
    </source>
</evidence>
<protein>
    <submittedName>
        <fullName evidence="1">Uncharacterized protein</fullName>
    </submittedName>
</protein>
<dbReference type="Proteomes" id="UP000029448">
    <property type="component" value="Unassembled WGS sequence"/>
</dbReference>
<keyword evidence="2" id="KW-1185">Reference proteome</keyword>
<comment type="caution">
    <text evidence="1">The sequence shown here is derived from an EMBL/GenBank/DDBJ whole genome shotgun (WGS) entry which is preliminary data.</text>
</comment>
<dbReference type="AlphaFoldDB" id="A0A094ZET4"/>
<accession>A0A094ZET4</accession>
<dbReference type="PATRIC" id="fig|104102.7.peg.3081"/>
<dbReference type="EMBL" id="JOKM01000103">
    <property type="protein sequence ID" value="KGB21131.1"/>
    <property type="molecule type" value="Genomic_DNA"/>
</dbReference>
<gene>
    <name evidence="1" type="ORF">AtDm6_3126</name>
</gene>